<reference evidence="5" key="1">
    <citation type="submission" date="2016-03" db="EMBL/GenBank/DDBJ databases">
        <authorList>
            <person name="Devillers Hugo."/>
        </authorList>
    </citation>
    <scope>NUCLEOTIDE SEQUENCE [LARGE SCALE GENOMIC DNA]</scope>
</reference>
<feature type="region of interest" description="Disordered" evidence="2">
    <location>
        <begin position="19"/>
        <end position="72"/>
    </location>
</feature>
<organism evidence="4 5">
    <name type="scientific">Lachancea meyersii CBS 8951</name>
    <dbReference type="NCBI Taxonomy" id="1266667"/>
    <lineage>
        <taxon>Eukaryota</taxon>
        <taxon>Fungi</taxon>
        <taxon>Dikarya</taxon>
        <taxon>Ascomycota</taxon>
        <taxon>Saccharomycotina</taxon>
        <taxon>Saccharomycetes</taxon>
        <taxon>Saccharomycetales</taxon>
        <taxon>Saccharomycetaceae</taxon>
        <taxon>Lachancea</taxon>
    </lineage>
</organism>
<feature type="compositionally biased region" description="Basic residues" evidence="2">
    <location>
        <begin position="41"/>
        <end position="63"/>
    </location>
</feature>
<evidence type="ECO:0000259" key="3">
    <source>
        <dbReference type="PROSITE" id="PS50089"/>
    </source>
</evidence>
<dbReference type="InterPro" id="IPR038382">
    <property type="entry name" value="Ste5_C_sf"/>
</dbReference>
<dbReference type="OrthoDB" id="299997at2759"/>
<feature type="compositionally biased region" description="Polar residues" evidence="2">
    <location>
        <begin position="25"/>
        <end position="40"/>
    </location>
</feature>
<keyword evidence="1" id="KW-0479">Metal-binding</keyword>
<gene>
    <name evidence="4" type="ORF">LAME_0G09164G</name>
</gene>
<keyword evidence="1" id="KW-0862">Zinc</keyword>
<keyword evidence="5" id="KW-1185">Reference proteome</keyword>
<evidence type="ECO:0000256" key="1">
    <source>
        <dbReference type="PROSITE-ProRule" id="PRU00175"/>
    </source>
</evidence>
<dbReference type="Gene3D" id="3.40.50.11070">
    <property type="entry name" value="Protein Ste5, Fus3-binding domain"/>
    <property type="match status" value="1"/>
</dbReference>
<accession>A0A1G4K8H8</accession>
<dbReference type="EMBL" id="LT598484">
    <property type="protein sequence ID" value="SCV00357.1"/>
    <property type="molecule type" value="Genomic_DNA"/>
</dbReference>
<dbReference type="GO" id="GO:0008270">
    <property type="term" value="F:zinc ion binding"/>
    <property type="evidence" value="ECO:0007669"/>
    <property type="project" value="UniProtKB-KW"/>
</dbReference>
<dbReference type="Proteomes" id="UP000191144">
    <property type="component" value="Chromosome G"/>
</dbReference>
<dbReference type="AlphaFoldDB" id="A0A1G4K8H8"/>
<proteinExistence type="predicted"/>
<evidence type="ECO:0000256" key="2">
    <source>
        <dbReference type="SAM" id="MobiDB-lite"/>
    </source>
</evidence>
<protein>
    <submittedName>
        <fullName evidence="4">LAME_0G09164g1_1</fullName>
    </submittedName>
</protein>
<dbReference type="PROSITE" id="PS50089">
    <property type="entry name" value="ZF_RING_2"/>
    <property type="match status" value="1"/>
</dbReference>
<dbReference type="InterPro" id="IPR021106">
    <property type="entry name" value="Ste5_Fus3-bd_dom"/>
</dbReference>
<feature type="domain" description="RING-type" evidence="3">
    <location>
        <begin position="178"/>
        <end position="218"/>
    </location>
</feature>
<evidence type="ECO:0000313" key="4">
    <source>
        <dbReference type="EMBL" id="SCV00357.1"/>
    </source>
</evidence>
<keyword evidence="1" id="KW-0863">Zinc-finger</keyword>
<dbReference type="InterPro" id="IPR001841">
    <property type="entry name" value="Znf_RING"/>
</dbReference>
<dbReference type="SUPFAM" id="SSF57850">
    <property type="entry name" value="RING/U-box"/>
    <property type="match status" value="1"/>
</dbReference>
<dbReference type="Pfam" id="PF12194">
    <property type="entry name" value="Ste5_C"/>
    <property type="match status" value="1"/>
</dbReference>
<feature type="compositionally biased region" description="Polar residues" evidence="2">
    <location>
        <begin position="137"/>
        <end position="153"/>
    </location>
</feature>
<feature type="region of interest" description="Disordered" evidence="2">
    <location>
        <begin position="137"/>
        <end position="163"/>
    </location>
</feature>
<sequence>MLAQEVSQEELVFQLANIGGYTAPPKTTTSSDATVTPGSSRSRKWGQSKFQKLTKPKSQHHHQISPTSFRMARKTSDGACINLESTPSWVSNSPSSPSSRSLSLLEVPSRLTTIPHPEVKPAKPVMLKSTSVPYGEWNTPNTATSPPQYSVKSTPPRVKPFDHPSYSTSKKSYLNEPCCLCQEVISCRALGEKVIALECGHLTHEECLMAYFETSSTCRNVDDMFPLCHKCGNDVRCVPSEPGLRDKCISRILMKASPVSKKFPNMLSESSVTEKDITTPVNPTGAGLRKFQFGVARSASGSKKNVKELSLQLSPFVSSLNTIGRGSLISGISSIVSSVPTQTPIDLAGRSDSSGINNAPRLPLTVLRSYYSHTLLENFPQTLRGWELDAKFGLLRIVDRLMFSEDGKTYHDACCYLFADAFLIALVSPTFDPKNFAGLRFDKFLIHHPLSNTSVDSLNSSVLKCTILSAMKNSAIMQGSTFYLTESLESDKSQVVEKWITALLNREMVFRSSNFSSTLPPLPVTTDVSSSRLSLRRTGRKSLDMEFKDDLSNADIIVRNSLAVSNGRSRRTTITSLLSLKRDRPKNLAVVLQLDLSKLKNAEFVALINSLRALSMKMQETKFCLVDSDGGIISQGPVEDQIFSLQKLNTGTNKAASVSRPRFSSREFREKCCPDMTDNVGIAVFSNTPVEDGKTCLYEDYNCFSSSNRSRPQELKVHVGFLNFDHTDRVSELVEVSSFHDILETVCYGFNLTFGEDDDDEDDDNEECASFAGGNNSLTLKGEHGIENLLEREALDSVASAISGRTERDEDLKSELVDYSAYRDSSQSSLSSPLAPSNGTICESAGAYSNCSKKTTNTLNTPRSAINSFYAPIRTQEMSSRDEQCSEINHRRSEIRSLQFENPYLFGNCESPLPPIQTVPHEAVPGWACFVEGFNRALDEAIDSEDERGDVRSSSLLRQSSYNYM</sequence>
<name>A0A1G4K8H8_9SACH</name>
<evidence type="ECO:0000313" key="5">
    <source>
        <dbReference type="Proteomes" id="UP000191144"/>
    </source>
</evidence>